<accession>A0ABR3A807</accession>
<feature type="region of interest" description="Disordered" evidence="1">
    <location>
        <begin position="1"/>
        <end position="151"/>
    </location>
</feature>
<feature type="compositionally biased region" description="Low complexity" evidence="1">
    <location>
        <begin position="218"/>
        <end position="237"/>
    </location>
</feature>
<proteinExistence type="predicted"/>
<feature type="compositionally biased region" description="Low complexity" evidence="1">
    <location>
        <begin position="1"/>
        <end position="24"/>
    </location>
</feature>
<name>A0ABR3A807_9AGAR</name>
<keyword evidence="2" id="KW-0472">Membrane</keyword>
<gene>
    <name evidence="3" type="ORF">AAF712_002612</name>
</gene>
<keyword evidence="2" id="KW-1133">Transmembrane helix</keyword>
<comment type="caution">
    <text evidence="3">The sequence shown here is derived from an EMBL/GenBank/DDBJ whole genome shotgun (WGS) entry which is preliminary data.</text>
</comment>
<evidence type="ECO:0000256" key="1">
    <source>
        <dbReference type="SAM" id="MobiDB-lite"/>
    </source>
</evidence>
<evidence type="ECO:0000313" key="3">
    <source>
        <dbReference type="EMBL" id="KAL0070125.1"/>
    </source>
</evidence>
<organism evidence="3 4">
    <name type="scientific">Marasmius tenuissimus</name>
    <dbReference type="NCBI Taxonomy" id="585030"/>
    <lineage>
        <taxon>Eukaryota</taxon>
        <taxon>Fungi</taxon>
        <taxon>Dikarya</taxon>
        <taxon>Basidiomycota</taxon>
        <taxon>Agaricomycotina</taxon>
        <taxon>Agaricomycetes</taxon>
        <taxon>Agaricomycetidae</taxon>
        <taxon>Agaricales</taxon>
        <taxon>Marasmiineae</taxon>
        <taxon>Marasmiaceae</taxon>
        <taxon>Marasmius</taxon>
    </lineage>
</organism>
<protein>
    <submittedName>
        <fullName evidence="3">Uncharacterized protein</fullName>
    </submittedName>
</protein>
<keyword evidence="4" id="KW-1185">Reference proteome</keyword>
<reference evidence="3 4" key="1">
    <citation type="submission" date="2024-05" db="EMBL/GenBank/DDBJ databases">
        <title>A draft genome resource for the thread blight pathogen Marasmius tenuissimus strain MS-2.</title>
        <authorList>
            <person name="Yulfo-Soto G.E."/>
            <person name="Baruah I.K."/>
            <person name="Amoako-Attah I."/>
            <person name="Bukari Y."/>
            <person name="Meinhardt L.W."/>
            <person name="Bailey B.A."/>
            <person name="Cohen S.P."/>
        </authorList>
    </citation>
    <scope>NUCLEOTIDE SEQUENCE [LARGE SCALE GENOMIC DNA]</scope>
    <source>
        <strain evidence="3 4">MS-2</strain>
    </source>
</reference>
<evidence type="ECO:0000313" key="4">
    <source>
        <dbReference type="Proteomes" id="UP001437256"/>
    </source>
</evidence>
<evidence type="ECO:0000256" key="2">
    <source>
        <dbReference type="SAM" id="Phobius"/>
    </source>
</evidence>
<feature type="region of interest" description="Disordered" evidence="1">
    <location>
        <begin position="218"/>
        <end position="250"/>
    </location>
</feature>
<keyword evidence="2" id="KW-0812">Transmembrane</keyword>
<feature type="compositionally biased region" description="Basic and acidic residues" evidence="1">
    <location>
        <begin position="114"/>
        <end position="138"/>
    </location>
</feature>
<dbReference type="Proteomes" id="UP001437256">
    <property type="component" value="Unassembled WGS sequence"/>
</dbReference>
<dbReference type="EMBL" id="JBBXMP010000008">
    <property type="protein sequence ID" value="KAL0070125.1"/>
    <property type="molecule type" value="Genomic_DNA"/>
</dbReference>
<sequence>MAPTTRTLSNTSTPTKTPTKASKAATEDGGTPKVTPRKTPHCHTCGQPMRGHTRKGGCPTNSDSPSNAEKRVDNSMLDSFQSLDIAEHAEDETPTTPRKAGRKSAGRRSLTPRKVQDEGEPEDTKAVIRERRKSERAARQTVSHAESLASLDSYSAELVANLLQAEDSSDNELPEGTQKTVHWDEGIAASNSSNGTERKVKKERIAMPCSFNPPSPFSSFAESSASSRGSIGSARPSNGNASADVVRGEKKPLDRTMSMEARALYLDKLEGKATAQFFMVPDAEVADFQDQVPKGLFIRTLPAGAENPGHNIIVIGRNEGDVEKLYQSLKKDGEPTRRRSSGFGMAASGAVVGAVATFAGLAYT</sequence>
<feature type="transmembrane region" description="Helical" evidence="2">
    <location>
        <begin position="343"/>
        <end position="363"/>
    </location>
</feature>